<keyword evidence="2" id="KW-1185">Reference proteome</keyword>
<name>A0ACB6Q6M4_9PLEO</name>
<sequence>MDKVRAGCAICWVLDNLGPDKWRTHKTMKCIAQAGSEVLRYRQGRYSKVSIAKCSSTAVGIIRQCGYCGKLGGDWREYAAWLGKRHRYQV</sequence>
<dbReference type="EMBL" id="MU003595">
    <property type="protein sequence ID" value="KAF2462504.1"/>
    <property type="molecule type" value="Genomic_DNA"/>
</dbReference>
<dbReference type="Proteomes" id="UP000799755">
    <property type="component" value="Unassembled WGS sequence"/>
</dbReference>
<organism evidence="1 2">
    <name type="scientific">Lindgomyces ingoldianus</name>
    <dbReference type="NCBI Taxonomy" id="673940"/>
    <lineage>
        <taxon>Eukaryota</taxon>
        <taxon>Fungi</taxon>
        <taxon>Dikarya</taxon>
        <taxon>Ascomycota</taxon>
        <taxon>Pezizomycotina</taxon>
        <taxon>Dothideomycetes</taxon>
        <taxon>Pleosporomycetidae</taxon>
        <taxon>Pleosporales</taxon>
        <taxon>Lindgomycetaceae</taxon>
        <taxon>Lindgomyces</taxon>
    </lineage>
</organism>
<evidence type="ECO:0000313" key="1">
    <source>
        <dbReference type="EMBL" id="KAF2462504.1"/>
    </source>
</evidence>
<gene>
    <name evidence="1" type="ORF">BDR25DRAFT_364021</name>
</gene>
<proteinExistence type="predicted"/>
<reference evidence="1" key="1">
    <citation type="journal article" date="2020" name="Stud. Mycol.">
        <title>101 Dothideomycetes genomes: a test case for predicting lifestyles and emergence of pathogens.</title>
        <authorList>
            <person name="Haridas S."/>
            <person name="Albert R."/>
            <person name="Binder M."/>
            <person name="Bloem J."/>
            <person name="Labutti K."/>
            <person name="Salamov A."/>
            <person name="Andreopoulos B."/>
            <person name="Baker S."/>
            <person name="Barry K."/>
            <person name="Bills G."/>
            <person name="Bluhm B."/>
            <person name="Cannon C."/>
            <person name="Castanera R."/>
            <person name="Culley D."/>
            <person name="Daum C."/>
            <person name="Ezra D."/>
            <person name="Gonzalez J."/>
            <person name="Henrissat B."/>
            <person name="Kuo A."/>
            <person name="Liang C."/>
            <person name="Lipzen A."/>
            <person name="Lutzoni F."/>
            <person name="Magnuson J."/>
            <person name="Mondo S."/>
            <person name="Nolan M."/>
            <person name="Ohm R."/>
            <person name="Pangilinan J."/>
            <person name="Park H.-J."/>
            <person name="Ramirez L."/>
            <person name="Alfaro M."/>
            <person name="Sun H."/>
            <person name="Tritt A."/>
            <person name="Yoshinaga Y."/>
            <person name="Zwiers L.-H."/>
            <person name="Turgeon B."/>
            <person name="Goodwin S."/>
            <person name="Spatafora J."/>
            <person name="Crous P."/>
            <person name="Grigoriev I."/>
        </authorList>
    </citation>
    <scope>NUCLEOTIDE SEQUENCE</scope>
    <source>
        <strain evidence="1">ATCC 200398</strain>
    </source>
</reference>
<evidence type="ECO:0000313" key="2">
    <source>
        <dbReference type="Proteomes" id="UP000799755"/>
    </source>
</evidence>
<accession>A0ACB6Q6M4</accession>
<protein>
    <submittedName>
        <fullName evidence="1">Uncharacterized protein</fullName>
    </submittedName>
</protein>
<comment type="caution">
    <text evidence="1">The sequence shown here is derived from an EMBL/GenBank/DDBJ whole genome shotgun (WGS) entry which is preliminary data.</text>
</comment>